<evidence type="ECO:0000313" key="1">
    <source>
        <dbReference type="EMBL" id="KKP65854.1"/>
    </source>
</evidence>
<dbReference type="GO" id="GO:0016787">
    <property type="term" value="F:hydrolase activity"/>
    <property type="evidence" value="ECO:0007669"/>
    <property type="project" value="UniProtKB-KW"/>
</dbReference>
<sequence length="264" mass="30347">MKINFIGLSSFIIENEEGYSILVDPFNDAPEWILGPNFPKEFNGKQFGANLVLISHPDADHAHAPGTWLQNAKETKPGSNPFPNLNLRGTVVPEYNGDLNIAWHYTIDGLRLVHFADHSHVLTKEQMEEIGNPDVIFISPPKTDAVQAKEVTRKNIELLNPKIIFWTHHIVPKNLPKENDREILKKYFIEYFKNNAYTNKYYKGEESFMELCNILEHAISLNKEYSGITLYEPSIIINKDKLEKMENKPVSYLFRSMLASSKIE</sequence>
<comment type="caution">
    <text evidence="1">The sequence shown here is derived from an EMBL/GenBank/DDBJ whole genome shotgun (WGS) entry which is preliminary data.</text>
</comment>
<dbReference type="SUPFAM" id="SSF56281">
    <property type="entry name" value="Metallo-hydrolase/oxidoreductase"/>
    <property type="match status" value="1"/>
</dbReference>
<dbReference type="AlphaFoldDB" id="A0A0G0B906"/>
<evidence type="ECO:0000313" key="2">
    <source>
        <dbReference type="Proteomes" id="UP000034952"/>
    </source>
</evidence>
<keyword evidence="1" id="KW-0378">Hydrolase</keyword>
<proteinExistence type="predicted"/>
<dbReference type="InterPro" id="IPR036866">
    <property type="entry name" value="RibonucZ/Hydroxyglut_hydro"/>
</dbReference>
<dbReference type="EMBL" id="LBPY01000017">
    <property type="protein sequence ID" value="KKP65854.1"/>
    <property type="molecule type" value="Genomic_DNA"/>
</dbReference>
<dbReference type="PANTHER" id="PTHR39189:SF1">
    <property type="entry name" value="UPF0173 METAL-DEPENDENT HYDROLASE YTKL"/>
    <property type="match status" value="1"/>
</dbReference>
<reference evidence="1 2" key="1">
    <citation type="journal article" date="2015" name="Nature">
        <title>rRNA introns, odd ribosomes, and small enigmatic genomes across a large radiation of phyla.</title>
        <authorList>
            <person name="Brown C.T."/>
            <person name="Hug L.A."/>
            <person name="Thomas B.C."/>
            <person name="Sharon I."/>
            <person name="Castelle C.J."/>
            <person name="Singh A."/>
            <person name="Wilkins M.J."/>
            <person name="Williams K.H."/>
            <person name="Banfield J.F."/>
        </authorList>
    </citation>
    <scope>NUCLEOTIDE SEQUENCE [LARGE SCALE GENOMIC DNA]</scope>
</reference>
<dbReference type="PANTHER" id="PTHR39189">
    <property type="entry name" value="UPF0173 METAL-DEPENDENT HYDROLASE YTKL"/>
    <property type="match status" value="1"/>
</dbReference>
<protein>
    <submittedName>
        <fullName evidence="1">Zn-dependent hydrolase</fullName>
    </submittedName>
</protein>
<accession>A0A0G0B906</accession>
<name>A0A0G0B906_9BACT</name>
<gene>
    <name evidence="1" type="ORF">UR64_C0017G0013</name>
</gene>
<dbReference type="Proteomes" id="UP000034952">
    <property type="component" value="Unassembled WGS sequence"/>
</dbReference>
<dbReference type="Pfam" id="PF13483">
    <property type="entry name" value="Lactamase_B_3"/>
    <property type="match status" value="1"/>
</dbReference>
<organism evidence="1 2">
    <name type="scientific">Candidatus Nomurabacteria bacterium GW2011_GWE1_35_16</name>
    <dbReference type="NCBI Taxonomy" id="1618761"/>
    <lineage>
        <taxon>Bacteria</taxon>
        <taxon>Candidatus Nomuraibacteriota</taxon>
    </lineage>
</organism>
<dbReference type="Gene3D" id="3.60.15.10">
    <property type="entry name" value="Ribonuclease Z/Hydroxyacylglutathione hydrolase-like"/>
    <property type="match status" value="1"/>
</dbReference>